<reference evidence="14 15" key="2">
    <citation type="submission" date="2019-02" db="EMBL/GenBank/DDBJ databases">
        <title>'Lichenibacterium ramalinii' gen. nov. sp. nov., 'Lichenibacterium minor' gen. nov. sp. nov.</title>
        <authorList>
            <person name="Pankratov T."/>
        </authorList>
    </citation>
    <scope>NUCLEOTIDE SEQUENCE [LARGE SCALE GENOMIC DNA]</scope>
    <source>
        <strain evidence="14 15">RmlP026</strain>
    </source>
</reference>
<evidence type="ECO:0000256" key="3">
    <source>
        <dbReference type="ARBA" id="ARBA00022617"/>
    </source>
</evidence>
<evidence type="ECO:0000256" key="1">
    <source>
        <dbReference type="ARBA" id="ARBA00004533"/>
    </source>
</evidence>
<protein>
    <recommendedName>
        <fullName evidence="12">Cytochrome c-type biogenesis protein CcmE</fullName>
    </recommendedName>
    <alternativeName>
        <fullName evidence="12">Cytochrome c maturation protein E</fullName>
    </alternativeName>
    <alternativeName>
        <fullName evidence="12">Heme chaperone CcmE</fullName>
    </alternativeName>
</protein>
<keyword evidence="3 12" id="KW-0349">Heme</keyword>
<keyword evidence="8 12" id="KW-1133">Transmembrane helix</keyword>
<dbReference type="PANTHER" id="PTHR34128:SF2">
    <property type="entry name" value="CYTOCHROME C-TYPE BIOGENESIS PROTEIN CCME HOMOLOG, MITOCHONDRIAL"/>
    <property type="match status" value="1"/>
</dbReference>
<reference evidence="14 15" key="1">
    <citation type="submission" date="2018-12" db="EMBL/GenBank/DDBJ databases">
        <authorList>
            <person name="Grouzdev D.S."/>
            <person name="Krutkina M.S."/>
        </authorList>
    </citation>
    <scope>NUCLEOTIDE SEQUENCE [LARGE SCALE GENOMIC DNA]</scope>
    <source>
        <strain evidence="14 15">RmlP026</strain>
    </source>
</reference>
<dbReference type="AlphaFoldDB" id="A0A4Q2U4M1"/>
<dbReference type="InterPro" id="IPR012340">
    <property type="entry name" value="NA-bd_OB-fold"/>
</dbReference>
<dbReference type="SUPFAM" id="SSF82093">
    <property type="entry name" value="Heme chaperone CcmE"/>
    <property type="match status" value="1"/>
</dbReference>
<evidence type="ECO:0000256" key="4">
    <source>
        <dbReference type="ARBA" id="ARBA00022692"/>
    </source>
</evidence>
<feature type="binding site" description="covalent" evidence="12 13">
    <location>
        <position position="122"/>
    </location>
    <ligand>
        <name>heme</name>
        <dbReference type="ChEBI" id="CHEBI:30413"/>
    </ligand>
</feature>
<comment type="caution">
    <text evidence="14">The sequence shown here is derived from an EMBL/GenBank/DDBJ whole genome shotgun (WGS) entry which is preliminary data.</text>
</comment>
<dbReference type="HAMAP" id="MF_01959">
    <property type="entry name" value="CcmE"/>
    <property type="match status" value="1"/>
</dbReference>
<organism evidence="14 15">
    <name type="scientific">Lichenibacterium minor</name>
    <dbReference type="NCBI Taxonomy" id="2316528"/>
    <lineage>
        <taxon>Bacteria</taxon>
        <taxon>Pseudomonadati</taxon>
        <taxon>Pseudomonadota</taxon>
        <taxon>Alphaproteobacteria</taxon>
        <taxon>Hyphomicrobiales</taxon>
        <taxon>Lichenihabitantaceae</taxon>
        <taxon>Lichenibacterium</taxon>
    </lineage>
</organism>
<evidence type="ECO:0000313" key="15">
    <source>
        <dbReference type="Proteomes" id="UP000290759"/>
    </source>
</evidence>
<dbReference type="GO" id="GO:0017004">
    <property type="term" value="P:cytochrome complex assembly"/>
    <property type="evidence" value="ECO:0007669"/>
    <property type="project" value="UniProtKB-KW"/>
</dbReference>
<keyword evidence="7 12" id="KW-0735">Signal-anchor</keyword>
<evidence type="ECO:0000256" key="13">
    <source>
        <dbReference type="PIRSR" id="PIRSR604329-50"/>
    </source>
</evidence>
<dbReference type="GO" id="GO:0046872">
    <property type="term" value="F:metal ion binding"/>
    <property type="evidence" value="ECO:0007669"/>
    <property type="project" value="UniProtKB-KW"/>
</dbReference>
<keyword evidence="6 12" id="KW-0201">Cytochrome c-type biogenesis</keyword>
<evidence type="ECO:0000256" key="6">
    <source>
        <dbReference type="ARBA" id="ARBA00022748"/>
    </source>
</evidence>
<dbReference type="GO" id="GO:0005886">
    <property type="term" value="C:plasma membrane"/>
    <property type="evidence" value="ECO:0007669"/>
    <property type="project" value="UniProtKB-SubCell"/>
</dbReference>
<evidence type="ECO:0000256" key="7">
    <source>
        <dbReference type="ARBA" id="ARBA00022968"/>
    </source>
</evidence>
<sequence>MRRKTKRLVLVSGALGVAAVAAGLTLFALRDSVVFFYGPTEFAQKAPALGTRLRIGGLVEAGSLARVGDATVHFAVTDRARDVRVSYTGILPDLFREGQGVVAEGVVTGPNQFTADSVLAKHDESYMPREVADALKKSGQWQPDGATASAAPILSAPETAIPASASASAVPAIR</sequence>
<evidence type="ECO:0000256" key="12">
    <source>
        <dbReference type="HAMAP-Rule" id="MF_01959"/>
    </source>
</evidence>
<evidence type="ECO:0000256" key="11">
    <source>
        <dbReference type="ARBA" id="ARBA00056663"/>
    </source>
</evidence>
<name>A0A4Q2U4M1_9HYPH</name>
<dbReference type="InterPro" id="IPR036127">
    <property type="entry name" value="CcmE-like_sf"/>
</dbReference>
<dbReference type="Proteomes" id="UP000290759">
    <property type="component" value="Unassembled WGS sequence"/>
</dbReference>
<keyword evidence="9 12" id="KW-0408">Iron</keyword>
<evidence type="ECO:0000256" key="8">
    <source>
        <dbReference type="ARBA" id="ARBA00022989"/>
    </source>
</evidence>
<dbReference type="EMBL" id="QYBB01000013">
    <property type="protein sequence ID" value="RYC31509.1"/>
    <property type="molecule type" value="Genomic_DNA"/>
</dbReference>
<evidence type="ECO:0000313" key="14">
    <source>
        <dbReference type="EMBL" id="RYC31509.1"/>
    </source>
</evidence>
<comment type="subcellular location">
    <subcellularLocation>
        <location evidence="1">Cell inner membrane</location>
    </subcellularLocation>
    <subcellularLocation>
        <location evidence="12">Cell membrane</location>
        <topology evidence="12">Single-pass type II membrane protein</topology>
    </subcellularLocation>
</comment>
<keyword evidence="5 12" id="KW-0479">Metal-binding</keyword>
<dbReference type="NCBIfam" id="NF009727">
    <property type="entry name" value="PRK13254.1-1"/>
    <property type="match status" value="1"/>
</dbReference>
<keyword evidence="4 12" id="KW-0812">Transmembrane</keyword>
<keyword evidence="15" id="KW-1185">Reference proteome</keyword>
<evidence type="ECO:0000256" key="9">
    <source>
        <dbReference type="ARBA" id="ARBA00023004"/>
    </source>
</evidence>
<keyword evidence="2 12" id="KW-1003">Cell membrane</keyword>
<evidence type="ECO:0000256" key="2">
    <source>
        <dbReference type="ARBA" id="ARBA00022475"/>
    </source>
</evidence>
<dbReference type="InterPro" id="IPR004329">
    <property type="entry name" value="CcmE"/>
</dbReference>
<accession>A0A4Q2U4M1</accession>
<dbReference type="NCBIfam" id="NF009731">
    <property type="entry name" value="PRK13254.1-5"/>
    <property type="match status" value="1"/>
</dbReference>
<comment type="similarity">
    <text evidence="12">Belongs to the CcmE/CycJ family.</text>
</comment>
<feature type="binding site" description="axial binding residue" evidence="12 13">
    <location>
        <position position="126"/>
    </location>
    <ligand>
        <name>heme</name>
        <dbReference type="ChEBI" id="CHEBI:30413"/>
    </ligand>
    <ligandPart>
        <name>Fe</name>
        <dbReference type="ChEBI" id="CHEBI:18248"/>
    </ligandPart>
</feature>
<dbReference type="Pfam" id="PF03100">
    <property type="entry name" value="CcmE"/>
    <property type="match status" value="1"/>
</dbReference>
<dbReference type="OrthoDB" id="9793584at2"/>
<dbReference type="FunFam" id="2.40.50.140:FF:000104">
    <property type="entry name" value="Cytochrome c-type biogenesis protein CcmE"/>
    <property type="match status" value="1"/>
</dbReference>
<feature type="topological domain" description="Extracellular" evidence="12">
    <location>
        <begin position="29"/>
        <end position="174"/>
    </location>
</feature>
<comment type="function">
    <text evidence="11 12">Heme chaperone required for the biogenesis of c-type cytochromes. Transiently binds heme delivered by CcmC and transfers the heme to apo-cytochromes in a process facilitated by CcmF and CcmH.</text>
</comment>
<gene>
    <name evidence="12 14" type="primary">ccmE</name>
    <name evidence="12" type="synonym">cycJ</name>
    <name evidence="14" type="ORF">D3273_12750</name>
</gene>
<dbReference type="PANTHER" id="PTHR34128">
    <property type="entry name" value="CYTOCHROME C-TYPE BIOGENESIS PROTEIN CCME HOMOLOG, MITOCHONDRIAL"/>
    <property type="match status" value="1"/>
</dbReference>
<feature type="topological domain" description="Cytoplasmic" evidence="12">
    <location>
        <begin position="1"/>
        <end position="7"/>
    </location>
</feature>
<evidence type="ECO:0000256" key="5">
    <source>
        <dbReference type="ARBA" id="ARBA00022723"/>
    </source>
</evidence>
<dbReference type="GO" id="GO:0017003">
    <property type="term" value="P:protein-heme linkage"/>
    <property type="evidence" value="ECO:0007669"/>
    <property type="project" value="UniProtKB-UniRule"/>
</dbReference>
<dbReference type="RefSeq" id="WP_129227111.1">
    <property type="nucleotide sequence ID" value="NZ_QYBB01000013.1"/>
</dbReference>
<evidence type="ECO:0000256" key="10">
    <source>
        <dbReference type="ARBA" id="ARBA00023136"/>
    </source>
</evidence>
<dbReference type="GO" id="GO:0020037">
    <property type="term" value="F:heme binding"/>
    <property type="evidence" value="ECO:0007669"/>
    <property type="project" value="InterPro"/>
</dbReference>
<keyword evidence="10 12" id="KW-0472">Membrane</keyword>
<dbReference type="Gene3D" id="2.40.50.140">
    <property type="entry name" value="Nucleic acid-binding proteins"/>
    <property type="match status" value="1"/>
</dbReference>
<proteinExistence type="inferred from homology"/>